<dbReference type="EMBL" id="JAVPGZ010000193">
    <property type="protein sequence ID" value="MDS8038576.1"/>
    <property type="molecule type" value="Genomic_DNA"/>
</dbReference>
<dbReference type="Proteomes" id="UP001184693">
    <property type="component" value="Unassembled WGS sequence"/>
</dbReference>
<sequence>MKIFSCHMPHAQKFADRERGAFLSCFQFGKQLLDKKKSSRIKYGYHHVMDLKSKPKLYGAKLLIAVL</sequence>
<gene>
    <name evidence="1" type="ORF">RLG82_06125</name>
    <name evidence="2" type="ORF">SAMEA3353538_02122</name>
</gene>
<dbReference type="AlphaFoldDB" id="A0A4K3CS50"/>
<reference evidence="2" key="1">
    <citation type="submission" date="2019-04" db="EMBL/GenBank/DDBJ databases">
        <authorList>
            <consortium name="Pathogen Informatics"/>
        </authorList>
    </citation>
    <scope>NUCLEOTIDE SEQUENCE</scope>
    <source>
        <strain evidence="2">GPSC5</strain>
    </source>
</reference>
<organism evidence="2">
    <name type="scientific">Streptococcus pneumoniae</name>
    <dbReference type="NCBI Taxonomy" id="1313"/>
    <lineage>
        <taxon>Bacteria</taxon>
        <taxon>Bacillati</taxon>
        <taxon>Bacillota</taxon>
        <taxon>Bacilli</taxon>
        <taxon>Lactobacillales</taxon>
        <taxon>Streptococcaceae</taxon>
        <taxon>Streptococcus</taxon>
    </lineage>
</organism>
<protein>
    <submittedName>
        <fullName evidence="2">Uncharacterized protein</fullName>
    </submittedName>
</protein>
<evidence type="ECO:0000313" key="1">
    <source>
        <dbReference type="EMBL" id="MDS8038576.1"/>
    </source>
</evidence>
<dbReference type="EMBL" id="CAATIG010000010">
    <property type="protein sequence ID" value="VNQ60021.1"/>
    <property type="molecule type" value="Genomic_DNA"/>
</dbReference>
<evidence type="ECO:0000313" key="2">
    <source>
        <dbReference type="EMBL" id="VNQ60021.1"/>
    </source>
</evidence>
<proteinExistence type="predicted"/>
<accession>A0A4K3CS50</accession>
<name>A0A4K3CS50_STREE</name>
<reference evidence="1" key="2">
    <citation type="submission" date="2023-06" db="EMBL/GenBank/DDBJ databases">
        <title>PCVPA Blantyre Malawi Pneumococcal carriage surveillance isolates.</title>
        <authorList>
            <person name="Obolski U."/>
            <person name="Swarthout T.D."/>
            <person name="Kalizang'Oma A."/>
            <person name="Mwalukomo T.S."/>
            <person name="Cave R."/>
            <person name="Brown C."/>
            <person name="Cornick J."/>
            <person name="Kamng'Ona A."/>
            <person name="Msefula J."/>
            <person name="French N."/>
            <person name="Hyderman R."/>
        </authorList>
    </citation>
    <scope>NUCLEOTIDE SEQUENCE</scope>
    <source>
        <strain evidence="1">BVY8TH</strain>
    </source>
</reference>